<dbReference type="InterPro" id="IPR040256">
    <property type="entry name" value="At4g02000-like"/>
</dbReference>
<feature type="domain" description="DUF4283" evidence="2">
    <location>
        <begin position="50"/>
        <end position="108"/>
    </location>
</feature>
<dbReference type="AlphaFoldDB" id="A0A6A3CP95"/>
<dbReference type="Pfam" id="PF14111">
    <property type="entry name" value="DUF4283"/>
    <property type="match status" value="1"/>
</dbReference>
<comment type="caution">
    <text evidence="3">The sequence shown here is derived from an EMBL/GenBank/DDBJ whole genome shotgun (WGS) entry which is preliminary data.</text>
</comment>
<proteinExistence type="predicted"/>
<dbReference type="PANTHER" id="PTHR31286">
    <property type="entry name" value="GLYCINE-RICH CELL WALL STRUCTURAL PROTEIN 1.8-LIKE"/>
    <property type="match status" value="1"/>
</dbReference>
<dbReference type="EMBL" id="VEPZ02000229">
    <property type="protein sequence ID" value="KAE8729402.1"/>
    <property type="molecule type" value="Genomic_DNA"/>
</dbReference>
<evidence type="ECO:0000259" key="2">
    <source>
        <dbReference type="Pfam" id="PF14111"/>
    </source>
</evidence>
<keyword evidence="4" id="KW-1185">Reference proteome</keyword>
<sequence>MPSKGNESYASITTSGDRSTACLSPSWIEEVIIDKDALVDKSGPFPYHTRIQALWKLVGEIQLIDLDNAYFIVKFTDERDYTKILTEGPWTIYGRYLTVQLWSKSFSTFEKYPSHAIVWVRLPGLPYRYYYKALFRRLVNHVGRVVKVDYNTQAGERGKFARLVTLVDLNKPLLSCIGSRFRVLNKLQDNRVEESTLKSKGTATSFAGSIHNTTIVPMFEGQPAQVIVHDPATNKDHLKDSHDAVRIVEKARKSNESKTRARPALGALVPNIAAHNVPNETARRSCLGDPPDDEQAMRMEECSEQEEMVDCSSMMELVDDIVRQGPKATEIL</sequence>
<dbReference type="Proteomes" id="UP000436088">
    <property type="component" value="Unassembled WGS sequence"/>
</dbReference>
<dbReference type="InterPro" id="IPR025558">
    <property type="entry name" value="DUF4283"/>
</dbReference>
<evidence type="ECO:0000256" key="1">
    <source>
        <dbReference type="SAM" id="MobiDB-lite"/>
    </source>
</evidence>
<organism evidence="3 4">
    <name type="scientific">Hibiscus syriacus</name>
    <name type="common">Rose of Sharon</name>
    <dbReference type="NCBI Taxonomy" id="106335"/>
    <lineage>
        <taxon>Eukaryota</taxon>
        <taxon>Viridiplantae</taxon>
        <taxon>Streptophyta</taxon>
        <taxon>Embryophyta</taxon>
        <taxon>Tracheophyta</taxon>
        <taxon>Spermatophyta</taxon>
        <taxon>Magnoliopsida</taxon>
        <taxon>eudicotyledons</taxon>
        <taxon>Gunneridae</taxon>
        <taxon>Pentapetalae</taxon>
        <taxon>rosids</taxon>
        <taxon>malvids</taxon>
        <taxon>Malvales</taxon>
        <taxon>Malvaceae</taxon>
        <taxon>Malvoideae</taxon>
        <taxon>Hibiscus</taxon>
    </lineage>
</organism>
<evidence type="ECO:0000313" key="3">
    <source>
        <dbReference type="EMBL" id="KAE8729402.1"/>
    </source>
</evidence>
<dbReference type="PANTHER" id="PTHR31286:SF99">
    <property type="entry name" value="DUF4283 DOMAIN-CONTAINING PROTEIN"/>
    <property type="match status" value="1"/>
</dbReference>
<gene>
    <name evidence="3" type="ORF">F3Y22_tig00003715pilonHSYRG00059</name>
</gene>
<name>A0A6A3CP95_HIBSY</name>
<feature type="region of interest" description="Disordered" evidence="1">
    <location>
        <begin position="1"/>
        <end position="20"/>
    </location>
</feature>
<accession>A0A6A3CP95</accession>
<reference evidence="3" key="1">
    <citation type="submission" date="2019-09" db="EMBL/GenBank/DDBJ databases">
        <title>Draft genome information of white flower Hibiscus syriacus.</title>
        <authorList>
            <person name="Kim Y.-M."/>
        </authorList>
    </citation>
    <scope>NUCLEOTIDE SEQUENCE [LARGE SCALE GENOMIC DNA]</scope>
    <source>
        <strain evidence="3">YM2019G1</strain>
    </source>
</reference>
<protein>
    <recommendedName>
        <fullName evidence="2">DUF4283 domain-containing protein</fullName>
    </recommendedName>
</protein>
<evidence type="ECO:0000313" key="4">
    <source>
        <dbReference type="Proteomes" id="UP000436088"/>
    </source>
</evidence>